<feature type="domain" description="DUF4190" evidence="3">
    <location>
        <begin position="149"/>
        <end position="216"/>
    </location>
</feature>
<dbReference type="EMBL" id="LT629749">
    <property type="protein sequence ID" value="SDT23785.1"/>
    <property type="molecule type" value="Genomic_DNA"/>
</dbReference>
<dbReference type="Proteomes" id="UP000199092">
    <property type="component" value="Chromosome I"/>
</dbReference>
<name>A0A1H1YQN3_9ACTN</name>
<keyword evidence="2" id="KW-1133">Transmembrane helix</keyword>
<evidence type="ECO:0000256" key="2">
    <source>
        <dbReference type="SAM" id="Phobius"/>
    </source>
</evidence>
<evidence type="ECO:0000256" key="1">
    <source>
        <dbReference type="SAM" id="MobiDB-lite"/>
    </source>
</evidence>
<keyword evidence="5" id="KW-1185">Reference proteome</keyword>
<evidence type="ECO:0000313" key="4">
    <source>
        <dbReference type="EMBL" id="SDT23785.1"/>
    </source>
</evidence>
<reference evidence="4 5" key="1">
    <citation type="submission" date="2016-10" db="EMBL/GenBank/DDBJ databases">
        <authorList>
            <person name="de Groot N.N."/>
        </authorList>
    </citation>
    <scope>NUCLEOTIDE SEQUENCE [LARGE SCALE GENOMIC DNA]</scope>
    <source>
        <strain evidence="4 5">DSM 21741</strain>
    </source>
</reference>
<evidence type="ECO:0000313" key="5">
    <source>
        <dbReference type="Proteomes" id="UP000199092"/>
    </source>
</evidence>
<feature type="compositionally biased region" description="Pro residues" evidence="1">
    <location>
        <begin position="80"/>
        <end position="93"/>
    </location>
</feature>
<gene>
    <name evidence="4" type="ORF">SAMN04488543_3405</name>
</gene>
<keyword evidence="2" id="KW-0812">Transmembrane</keyword>
<feature type="transmembrane region" description="Helical" evidence="2">
    <location>
        <begin position="202"/>
        <end position="226"/>
    </location>
</feature>
<feature type="transmembrane region" description="Helical" evidence="2">
    <location>
        <begin position="153"/>
        <end position="181"/>
    </location>
</feature>
<proteinExistence type="predicted"/>
<dbReference type="Pfam" id="PF13828">
    <property type="entry name" value="DUF4190"/>
    <property type="match status" value="1"/>
</dbReference>
<dbReference type="InterPro" id="IPR025241">
    <property type="entry name" value="DUF4190"/>
</dbReference>
<dbReference type="AlphaFoldDB" id="A0A1H1YQN3"/>
<accession>A0A1H1YQN3</accession>
<feature type="region of interest" description="Disordered" evidence="1">
    <location>
        <begin position="1"/>
        <end position="122"/>
    </location>
</feature>
<sequence>MSDQPSGPVHPSDPGADGPDPFSREGAAASGAGDQPAGPPEQHQDATPPPPAGAEYPLYGQPPTGPPYPPAPLHPSAQPYQPPAPYQPAPPYQAPWAEQPPSGGYGSPADPQGYGTPAPPGVPAAYGPPAAGYGPPYGYGYGPTDHPKAVPALVTGIIGLVLSLFCGVGGLVGIAGVVQGARAKREIDGDPARWTGRSKAHAGLVTGIVGLAVLGVWALVFVISGLSGS</sequence>
<keyword evidence="2" id="KW-0472">Membrane</keyword>
<feature type="compositionally biased region" description="Pro residues" evidence="1">
    <location>
        <begin position="63"/>
        <end position="73"/>
    </location>
</feature>
<dbReference type="STRING" id="546871.SAMN04488543_3405"/>
<evidence type="ECO:0000259" key="3">
    <source>
        <dbReference type="Pfam" id="PF13828"/>
    </source>
</evidence>
<organism evidence="4 5">
    <name type="scientific">Friedmanniella luteola</name>
    <dbReference type="NCBI Taxonomy" id="546871"/>
    <lineage>
        <taxon>Bacteria</taxon>
        <taxon>Bacillati</taxon>
        <taxon>Actinomycetota</taxon>
        <taxon>Actinomycetes</taxon>
        <taxon>Propionibacteriales</taxon>
        <taxon>Nocardioidaceae</taxon>
        <taxon>Friedmanniella</taxon>
    </lineage>
</organism>
<dbReference type="RefSeq" id="WP_091414319.1">
    <property type="nucleotide sequence ID" value="NZ_LT629749.1"/>
</dbReference>
<protein>
    <recommendedName>
        <fullName evidence="3">DUF4190 domain-containing protein</fullName>
    </recommendedName>
</protein>